<dbReference type="SUPFAM" id="SSF50129">
    <property type="entry name" value="GroES-like"/>
    <property type="match status" value="1"/>
</dbReference>
<reference evidence="3" key="1">
    <citation type="journal article" date="2021" name="PeerJ">
        <title>Extensive microbial diversity within the chicken gut microbiome revealed by metagenomics and culture.</title>
        <authorList>
            <person name="Gilroy R."/>
            <person name="Ravi A."/>
            <person name="Getino M."/>
            <person name="Pursley I."/>
            <person name="Horton D.L."/>
            <person name="Alikhan N.F."/>
            <person name="Baker D."/>
            <person name="Gharbi K."/>
            <person name="Hall N."/>
            <person name="Watson M."/>
            <person name="Adriaenssens E.M."/>
            <person name="Foster-Nyarko E."/>
            <person name="Jarju S."/>
            <person name="Secka A."/>
            <person name="Antonio M."/>
            <person name="Oren A."/>
            <person name="Chaudhuri R.R."/>
            <person name="La Ragione R."/>
            <person name="Hildebrand F."/>
            <person name="Pallen M.J."/>
        </authorList>
    </citation>
    <scope>NUCLEOTIDE SEQUENCE</scope>
    <source>
        <strain evidence="3">ChiGjej1B1-98</strain>
    </source>
</reference>
<gene>
    <name evidence="3" type="ORF">H9830_13885</name>
</gene>
<evidence type="ECO:0000313" key="4">
    <source>
        <dbReference type="Proteomes" id="UP000824005"/>
    </source>
</evidence>
<accession>A0A9D2CAI4</accession>
<evidence type="ECO:0000259" key="2">
    <source>
        <dbReference type="Pfam" id="PF08240"/>
    </source>
</evidence>
<proteinExistence type="predicted"/>
<evidence type="ECO:0000313" key="3">
    <source>
        <dbReference type="EMBL" id="HIY67352.1"/>
    </source>
</evidence>
<keyword evidence="1" id="KW-0521">NADP</keyword>
<dbReference type="InterPro" id="IPR051603">
    <property type="entry name" value="Zinc-ADH_QOR/CCCR"/>
</dbReference>
<dbReference type="Pfam" id="PF08240">
    <property type="entry name" value="ADH_N"/>
    <property type="match status" value="1"/>
</dbReference>
<dbReference type="InterPro" id="IPR013154">
    <property type="entry name" value="ADH-like_N"/>
</dbReference>
<feature type="domain" description="Alcohol dehydrogenase-like N-terminal" evidence="2">
    <location>
        <begin position="30"/>
        <end position="116"/>
    </location>
</feature>
<organism evidence="3 4">
    <name type="scientific">Candidatus Agrococcus pullicola</name>
    <dbReference type="NCBI Taxonomy" id="2838429"/>
    <lineage>
        <taxon>Bacteria</taxon>
        <taxon>Bacillati</taxon>
        <taxon>Actinomycetota</taxon>
        <taxon>Actinomycetes</taxon>
        <taxon>Micrococcales</taxon>
        <taxon>Microbacteriaceae</taxon>
        <taxon>Agrococcus</taxon>
    </lineage>
</organism>
<dbReference type="EMBL" id="DXDC01000418">
    <property type="protein sequence ID" value="HIY67352.1"/>
    <property type="molecule type" value="Genomic_DNA"/>
</dbReference>
<evidence type="ECO:0000256" key="1">
    <source>
        <dbReference type="ARBA" id="ARBA00022857"/>
    </source>
</evidence>
<dbReference type="Proteomes" id="UP000824005">
    <property type="component" value="Unassembled WGS sequence"/>
</dbReference>
<dbReference type="PANTHER" id="PTHR44154">
    <property type="entry name" value="QUINONE OXIDOREDUCTASE"/>
    <property type="match status" value="1"/>
</dbReference>
<feature type="non-terminal residue" evidence="3">
    <location>
        <position position="138"/>
    </location>
</feature>
<dbReference type="AlphaFoldDB" id="A0A9D2CAI4"/>
<dbReference type="InterPro" id="IPR011032">
    <property type="entry name" value="GroES-like_sf"/>
</dbReference>
<reference evidence="3" key="2">
    <citation type="submission" date="2021-04" db="EMBL/GenBank/DDBJ databases">
        <authorList>
            <person name="Gilroy R."/>
        </authorList>
    </citation>
    <scope>NUCLEOTIDE SEQUENCE</scope>
    <source>
        <strain evidence="3">ChiGjej1B1-98</strain>
    </source>
</reference>
<dbReference type="Gene3D" id="3.90.180.10">
    <property type="entry name" value="Medium-chain alcohol dehydrogenases, catalytic domain"/>
    <property type="match status" value="1"/>
</dbReference>
<sequence length="138" mass="14256">MTTMMRAAAINEFGAPDVLQVQEVSRPAVKPGNVLVRVVAAGVQLTDAAIRSGWTPPGVQIEFPQILGNEFAGVVEEVGADVSGFEAGDEVAGFNLPSCYAEYVAVPSSQIVAKPDGVPWQVAGALSASGQTAHTAFE</sequence>
<protein>
    <submittedName>
        <fullName evidence="3">Alcohol dehydrogenase catalytic domain-containing protein</fullName>
    </submittedName>
</protein>
<dbReference type="PANTHER" id="PTHR44154:SF1">
    <property type="entry name" value="QUINONE OXIDOREDUCTASE"/>
    <property type="match status" value="1"/>
</dbReference>
<name>A0A9D2CAI4_9MICO</name>
<comment type="caution">
    <text evidence="3">The sequence shown here is derived from an EMBL/GenBank/DDBJ whole genome shotgun (WGS) entry which is preliminary data.</text>
</comment>